<dbReference type="Gene3D" id="2.10.70.100">
    <property type="match status" value="1"/>
</dbReference>
<sequence length="990" mass="107512">MLDPPAPRRLHRYALEASLAAGALLLGGWQIARLPETLPADIATGWRDFATTERAIPALIVVLCACVLAGLALARHRRSRSRTEAEGRERHLFGDLFETEPDPQILFAVAPGGAIRMVRANAAARRALGSREGAPQGAGSDIGPSEIPAAMRPHLARVVATGESFQVADGGVRLGDLPRLDARYLPLREIPSGPVTRICVRLSDRSRLDAAEAEARDAMRLLRIAETIAHVGHWHIDLATARVTWSDAVYRIHGLDPATFTPTMEAGKQACHPDDRARVEAAMARAIQQKTGFEFRLRIVRPDGEIRDVFARGIHRMADETGGAALSGVFADITDRRQAERALADKSALLEATLESIDQGLMVIAADGTVPVANHRAVEILRLPAGMVAQRPEYRDVRRHCRATGAWGVLIQDPAHWHLDGERRTTDLRSERRREDGSVIEIRSLPMPDGKGHVQTLTDITDRRVAETRLRDSEARYRLLADHTSDLILLDDSSGRHIYISPAVVPMLGYTIDEANAAGLRTLVHPEDIANLSATLHALSAKRPTGSAVYRLRHRNGHDIWVEAAFRRIEDQGDVQIIHAIRDVTERHRQEIDLERAKLAAEAGARAKAEFLANMSHELRTPLTGMLGVHDLLMGDATLSVSQARLLGLAQEAGRSLLTIVNDILDFSKIEAGQLAIEAVPFGLRALLEACRELSVEAARGRPVAIGVEVAPGMPDWFIGDPTRLRQVLLNLATNAIKFTAQGSVTLRARWSDRDAVPLVTIEVIDTGIGIAPSAMAHLFERFAQADGSISRQYGGTGLGLAISKRLVRLMRGEIGATSRLGVGSTFWFTLPLPLAQTTDARPGRTALTAPAPRARRLLLAEDNPINQEIIATVLRQKGHTVTVVDDGEGAVNAVAAQASLDQAPFDLVLMDVQMPGLDGLAATRAIREAETETGRARLPIVALTANALVEEIDRCRAAGMDAHVAKPVDWTTLFSTIDGLLSRDADAHP</sequence>
<dbReference type="OrthoDB" id="9789782at2"/>
<evidence type="ECO:0000256" key="4">
    <source>
        <dbReference type="ARBA" id="ARBA00023012"/>
    </source>
</evidence>
<dbReference type="PROSITE" id="PS50110">
    <property type="entry name" value="RESPONSE_REGULATORY"/>
    <property type="match status" value="1"/>
</dbReference>
<dbReference type="Pfam" id="PF00072">
    <property type="entry name" value="Response_reg"/>
    <property type="match status" value="1"/>
</dbReference>
<reference evidence="12" key="1">
    <citation type="submission" date="2016-10" db="EMBL/GenBank/DDBJ databases">
        <authorList>
            <person name="Varghese N."/>
            <person name="Submissions S."/>
        </authorList>
    </citation>
    <scope>NUCLEOTIDE SEQUENCE [LARGE SCALE GENOMIC DNA]</scope>
    <source>
        <strain evidence="12">Gh-105</strain>
    </source>
</reference>
<dbReference type="SUPFAM" id="SSF52172">
    <property type="entry name" value="CheY-like"/>
    <property type="match status" value="1"/>
</dbReference>
<dbReference type="Gene3D" id="3.40.50.2300">
    <property type="match status" value="1"/>
</dbReference>
<dbReference type="InterPro" id="IPR004358">
    <property type="entry name" value="Sig_transdc_His_kin-like_C"/>
</dbReference>
<evidence type="ECO:0000313" key="11">
    <source>
        <dbReference type="EMBL" id="SFG91059.1"/>
    </source>
</evidence>
<feature type="transmembrane region" description="Helical" evidence="6">
    <location>
        <begin position="55"/>
        <end position="74"/>
    </location>
</feature>
<dbReference type="STRING" id="582675.SAMN05192565_11667"/>
<proteinExistence type="predicted"/>
<dbReference type="InterPro" id="IPR011006">
    <property type="entry name" value="CheY-like_superfamily"/>
</dbReference>
<evidence type="ECO:0000256" key="5">
    <source>
        <dbReference type="PROSITE-ProRule" id="PRU00169"/>
    </source>
</evidence>
<dbReference type="SMART" id="SM00091">
    <property type="entry name" value="PAS"/>
    <property type="match status" value="3"/>
</dbReference>
<evidence type="ECO:0000259" key="7">
    <source>
        <dbReference type="PROSITE" id="PS50109"/>
    </source>
</evidence>
<dbReference type="FunFam" id="3.30.565.10:FF:000010">
    <property type="entry name" value="Sensor histidine kinase RcsC"/>
    <property type="match status" value="1"/>
</dbReference>
<dbReference type="SMART" id="SM00387">
    <property type="entry name" value="HATPase_c"/>
    <property type="match status" value="1"/>
</dbReference>
<dbReference type="CDD" id="cd17546">
    <property type="entry name" value="REC_hyHK_CKI1_RcsC-like"/>
    <property type="match status" value="1"/>
</dbReference>
<dbReference type="InterPro" id="IPR000700">
    <property type="entry name" value="PAS-assoc_C"/>
</dbReference>
<evidence type="ECO:0000313" key="12">
    <source>
        <dbReference type="Proteomes" id="UP000199229"/>
    </source>
</evidence>
<dbReference type="SMART" id="SM00388">
    <property type="entry name" value="HisKA"/>
    <property type="match status" value="1"/>
</dbReference>
<dbReference type="Gene3D" id="3.30.450.20">
    <property type="entry name" value="PAS domain"/>
    <property type="match status" value="3"/>
</dbReference>
<dbReference type="InterPro" id="IPR001789">
    <property type="entry name" value="Sig_transdc_resp-reg_receiver"/>
</dbReference>
<dbReference type="InterPro" id="IPR001610">
    <property type="entry name" value="PAC"/>
</dbReference>
<evidence type="ECO:0000259" key="10">
    <source>
        <dbReference type="PROSITE" id="PS50113"/>
    </source>
</evidence>
<feature type="domain" description="Response regulatory" evidence="8">
    <location>
        <begin position="857"/>
        <end position="982"/>
    </location>
</feature>
<feature type="domain" description="PAS" evidence="9">
    <location>
        <begin position="473"/>
        <end position="543"/>
    </location>
</feature>
<keyword evidence="3 5" id="KW-0597">Phosphoprotein</keyword>
<keyword evidence="12" id="KW-1185">Reference proteome</keyword>
<dbReference type="PANTHER" id="PTHR45339:SF3">
    <property type="entry name" value="HISTIDINE KINASE"/>
    <property type="match status" value="1"/>
</dbReference>
<dbReference type="AlphaFoldDB" id="A0A1I2VRJ2"/>
<feature type="domain" description="Histidine kinase" evidence="7">
    <location>
        <begin position="614"/>
        <end position="835"/>
    </location>
</feature>
<evidence type="ECO:0000256" key="1">
    <source>
        <dbReference type="ARBA" id="ARBA00000085"/>
    </source>
</evidence>
<keyword evidence="6" id="KW-0472">Membrane</keyword>
<dbReference type="InterPro" id="IPR000014">
    <property type="entry name" value="PAS"/>
</dbReference>
<dbReference type="EC" id="2.7.13.3" evidence="2"/>
<dbReference type="PROSITE" id="PS50109">
    <property type="entry name" value="HIS_KIN"/>
    <property type="match status" value="1"/>
</dbReference>
<comment type="catalytic activity">
    <reaction evidence="1">
        <text>ATP + protein L-histidine = ADP + protein N-phospho-L-histidine.</text>
        <dbReference type="EC" id="2.7.13.3"/>
    </reaction>
</comment>
<dbReference type="InterPro" id="IPR013655">
    <property type="entry name" value="PAS_fold_3"/>
</dbReference>
<dbReference type="CDD" id="cd00082">
    <property type="entry name" value="HisKA"/>
    <property type="match status" value="1"/>
</dbReference>
<dbReference type="InterPro" id="IPR003661">
    <property type="entry name" value="HisK_dim/P_dom"/>
</dbReference>
<feature type="domain" description="PAC" evidence="10">
    <location>
        <begin position="293"/>
        <end position="345"/>
    </location>
</feature>
<dbReference type="GO" id="GO:0000155">
    <property type="term" value="F:phosphorelay sensor kinase activity"/>
    <property type="evidence" value="ECO:0007669"/>
    <property type="project" value="InterPro"/>
</dbReference>
<dbReference type="SMART" id="SM00448">
    <property type="entry name" value="REC"/>
    <property type="match status" value="1"/>
</dbReference>
<dbReference type="PROSITE" id="PS50113">
    <property type="entry name" value="PAC"/>
    <property type="match status" value="2"/>
</dbReference>
<dbReference type="InterPro" id="IPR005467">
    <property type="entry name" value="His_kinase_dom"/>
</dbReference>
<dbReference type="RefSeq" id="WP_091972962.1">
    <property type="nucleotide sequence ID" value="NZ_FOPM01000016.1"/>
</dbReference>
<evidence type="ECO:0000256" key="3">
    <source>
        <dbReference type="ARBA" id="ARBA00022553"/>
    </source>
</evidence>
<evidence type="ECO:0000259" key="8">
    <source>
        <dbReference type="PROSITE" id="PS50110"/>
    </source>
</evidence>
<dbReference type="Proteomes" id="UP000199229">
    <property type="component" value="Unassembled WGS sequence"/>
</dbReference>
<dbReference type="SMART" id="SM00086">
    <property type="entry name" value="PAC"/>
    <property type="match status" value="2"/>
</dbReference>
<keyword evidence="6" id="KW-0812">Transmembrane</keyword>
<dbReference type="InterPro" id="IPR003594">
    <property type="entry name" value="HATPase_dom"/>
</dbReference>
<evidence type="ECO:0000259" key="9">
    <source>
        <dbReference type="PROSITE" id="PS50112"/>
    </source>
</evidence>
<dbReference type="NCBIfam" id="TIGR00229">
    <property type="entry name" value="sensory_box"/>
    <property type="match status" value="2"/>
</dbReference>
<dbReference type="Pfam" id="PF12860">
    <property type="entry name" value="PAS_7"/>
    <property type="match status" value="1"/>
</dbReference>
<evidence type="ECO:0000256" key="6">
    <source>
        <dbReference type="SAM" id="Phobius"/>
    </source>
</evidence>
<dbReference type="InterPro" id="IPR036890">
    <property type="entry name" value="HATPase_C_sf"/>
</dbReference>
<dbReference type="InterPro" id="IPR036097">
    <property type="entry name" value="HisK_dim/P_sf"/>
</dbReference>
<dbReference type="Pfam" id="PF00512">
    <property type="entry name" value="HisKA"/>
    <property type="match status" value="1"/>
</dbReference>
<keyword evidence="4" id="KW-0902">Two-component regulatory system</keyword>
<dbReference type="InterPro" id="IPR035965">
    <property type="entry name" value="PAS-like_dom_sf"/>
</dbReference>
<dbReference type="PRINTS" id="PR00344">
    <property type="entry name" value="BCTRLSENSOR"/>
</dbReference>
<dbReference type="Pfam" id="PF02518">
    <property type="entry name" value="HATPase_c"/>
    <property type="match status" value="1"/>
</dbReference>
<dbReference type="Gene3D" id="3.30.565.10">
    <property type="entry name" value="Histidine kinase-like ATPase, C-terminal domain"/>
    <property type="match status" value="1"/>
</dbReference>
<keyword evidence="6" id="KW-1133">Transmembrane helix</keyword>
<dbReference type="SUPFAM" id="SSF55874">
    <property type="entry name" value="ATPase domain of HSP90 chaperone/DNA topoisomerase II/histidine kinase"/>
    <property type="match status" value="1"/>
</dbReference>
<dbReference type="EMBL" id="FOPM01000016">
    <property type="protein sequence ID" value="SFG91059.1"/>
    <property type="molecule type" value="Genomic_DNA"/>
</dbReference>
<feature type="modified residue" description="4-aspartylphosphate" evidence="5">
    <location>
        <position position="912"/>
    </location>
</feature>
<organism evidence="11 12">
    <name type="scientific">Methylobacterium gossipiicola</name>
    <dbReference type="NCBI Taxonomy" id="582675"/>
    <lineage>
        <taxon>Bacteria</taxon>
        <taxon>Pseudomonadati</taxon>
        <taxon>Pseudomonadota</taxon>
        <taxon>Alphaproteobacteria</taxon>
        <taxon>Hyphomicrobiales</taxon>
        <taxon>Methylobacteriaceae</taxon>
        <taxon>Methylobacterium</taxon>
    </lineage>
</organism>
<dbReference type="Gene3D" id="1.10.287.130">
    <property type="match status" value="1"/>
</dbReference>
<dbReference type="PROSITE" id="PS50112">
    <property type="entry name" value="PAS"/>
    <property type="match status" value="1"/>
</dbReference>
<feature type="domain" description="PAC" evidence="10">
    <location>
        <begin position="546"/>
        <end position="596"/>
    </location>
</feature>
<dbReference type="SUPFAM" id="SSF47384">
    <property type="entry name" value="Homodimeric domain of signal transducing histidine kinase"/>
    <property type="match status" value="1"/>
</dbReference>
<evidence type="ECO:0000256" key="2">
    <source>
        <dbReference type="ARBA" id="ARBA00012438"/>
    </source>
</evidence>
<dbReference type="Pfam" id="PF08447">
    <property type="entry name" value="PAS_3"/>
    <property type="match status" value="2"/>
</dbReference>
<dbReference type="CDD" id="cd00130">
    <property type="entry name" value="PAS"/>
    <property type="match status" value="2"/>
</dbReference>
<accession>A0A1I2VRJ2</accession>
<gene>
    <name evidence="11" type="ORF">SAMN05192565_11667</name>
</gene>
<protein>
    <recommendedName>
        <fullName evidence="2">histidine kinase</fullName>
        <ecNumber evidence="2">2.7.13.3</ecNumber>
    </recommendedName>
</protein>
<dbReference type="PANTHER" id="PTHR45339">
    <property type="entry name" value="HYBRID SIGNAL TRANSDUCTION HISTIDINE KINASE J"/>
    <property type="match status" value="1"/>
</dbReference>
<dbReference type="SUPFAM" id="SSF55785">
    <property type="entry name" value="PYP-like sensor domain (PAS domain)"/>
    <property type="match status" value="3"/>
</dbReference>
<dbReference type="CDD" id="cd16922">
    <property type="entry name" value="HATPase_EvgS-ArcB-TorS-like"/>
    <property type="match status" value="1"/>
</dbReference>
<name>A0A1I2VRJ2_9HYPH</name>